<proteinExistence type="predicted"/>
<reference evidence="1 2" key="1">
    <citation type="journal article" name="Sci. Rep.">
        <title>Genome-scale phylogenetic analyses confirm Olpidium as the closest living zoosporic fungus to the non-flagellated, terrestrial fungi.</title>
        <authorList>
            <person name="Chang Y."/>
            <person name="Rochon D."/>
            <person name="Sekimoto S."/>
            <person name="Wang Y."/>
            <person name="Chovatia M."/>
            <person name="Sandor L."/>
            <person name="Salamov A."/>
            <person name="Grigoriev I.V."/>
            <person name="Stajich J.E."/>
            <person name="Spatafora J.W."/>
        </authorList>
    </citation>
    <scope>NUCLEOTIDE SEQUENCE [LARGE SCALE GENOMIC DNA]</scope>
    <source>
        <strain evidence="1">S191</strain>
    </source>
</reference>
<name>A0A8H8DKK7_9FUNG</name>
<dbReference type="Proteomes" id="UP000673691">
    <property type="component" value="Unassembled WGS sequence"/>
</dbReference>
<sequence length="65" mass="6847">MAILKVKNVVPIPGGAAVKSVLRLLLDKSKAPNRAYPNVVHHNLVEANGPQGGLDHICKSLRGGN</sequence>
<evidence type="ECO:0000313" key="1">
    <source>
        <dbReference type="EMBL" id="KAG5461798.1"/>
    </source>
</evidence>
<evidence type="ECO:0000313" key="2">
    <source>
        <dbReference type="Proteomes" id="UP000673691"/>
    </source>
</evidence>
<comment type="caution">
    <text evidence="1">The sequence shown here is derived from an EMBL/GenBank/DDBJ whole genome shotgun (WGS) entry which is preliminary data.</text>
</comment>
<dbReference type="EMBL" id="JAEFCI010003112">
    <property type="protein sequence ID" value="KAG5461798.1"/>
    <property type="molecule type" value="Genomic_DNA"/>
</dbReference>
<keyword evidence="2" id="KW-1185">Reference proteome</keyword>
<gene>
    <name evidence="1" type="ORF">BJ554DRAFT_5955</name>
</gene>
<organism evidence="1 2">
    <name type="scientific">Olpidium bornovanus</name>
    <dbReference type="NCBI Taxonomy" id="278681"/>
    <lineage>
        <taxon>Eukaryota</taxon>
        <taxon>Fungi</taxon>
        <taxon>Fungi incertae sedis</taxon>
        <taxon>Olpidiomycota</taxon>
        <taxon>Olpidiomycotina</taxon>
        <taxon>Olpidiomycetes</taxon>
        <taxon>Olpidiales</taxon>
        <taxon>Olpidiaceae</taxon>
        <taxon>Olpidium</taxon>
    </lineage>
</organism>
<protein>
    <submittedName>
        <fullName evidence="1">Uncharacterized protein</fullName>
    </submittedName>
</protein>
<accession>A0A8H8DKK7</accession>
<dbReference type="AlphaFoldDB" id="A0A8H8DKK7"/>